<name>A0A551Y7G4_MICAE</name>
<evidence type="ECO:0000313" key="2">
    <source>
        <dbReference type="EMBL" id="TRT56904.1"/>
    </source>
</evidence>
<organism evidence="2 3">
    <name type="scientific">Microcystis aeruginosa Ma_QC_C_20070703_M131</name>
    <dbReference type="NCBI Taxonomy" id="2486263"/>
    <lineage>
        <taxon>Bacteria</taxon>
        <taxon>Bacillati</taxon>
        <taxon>Cyanobacteriota</taxon>
        <taxon>Cyanophyceae</taxon>
        <taxon>Oscillatoriophycideae</taxon>
        <taxon>Chroococcales</taxon>
        <taxon>Microcystaceae</taxon>
        <taxon>Microcystis</taxon>
    </lineage>
</organism>
<dbReference type="AlphaFoldDB" id="A0A551Y7G4"/>
<feature type="domain" description="Glycosyltransferase 61 catalytic" evidence="1">
    <location>
        <begin position="165"/>
        <end position="344"/>
    </location>
</feature>
<dbReference type="EMBL" id="SFCA01000082">
    <property type="protein sequence ID" value="TRT56904.1"/>
    <property type="molecule type" value="Genomic_DNA"/>
</dbReference>
<keyword evidence="2" id="KW-0808">Transferase</keyword>
<dbReference type="Pfam" id="PF04577">
    <property type="entry name" value="Glyco_transf_61"/>
    <property type="match status" value="1"/>
</dbReference>
<evidence type="ECO:0000259" key="1">
    <source>
        <dbReference type="Pfam" id="PF04577"/>
    </source>
</evidence>
<evidence type="ECO:0000313" key="3">
    <source>
        <dbReference type="Proteomes" id="UP000316443"/>
    </source>
</evidence>
<gene>
    <name evidence="2" type="ORF">EWV85_07835</name>
</gene>
<sequence length="412" mass="47787">MQGITTKILDVANYNLSKYLSKSQNLFVPRRIRDSVSSQWENNYKSLKISAIEKQYPQKYQTNFLNYHPDQLEVVKENYYSIKYSDKLPLEKTITVKDVLYVPRYQAFYDLRDGSRINTSKMPSIPKSEQDSQEFKSLYHQSIDTTKIKKIDQKFMYGEHLKLHYGHFLCETICRLWYLEQAEKLGILVIGQSHKAKSISDLKLKVSRNFVDEFMTALDLDSEQFLELTRPVILGEVVFPYPSLSIHRREVFTCHKLVPELVAQKLLPDKVMQTDQPLYFSRSKLKKANRQILGEEQLEHILRERGFAIIYPENLTLQEQIYLVNKHKYIIGTWGSSLHTIIFSLSDSKNIFCLSDKDNLLATFAQFDALKSVNSTYIAAIKSEGEDDNHIMGQKVLDVNAALSGLKESNLL</sequence>
<dbReference type="InterPro" id="IPR049625">
    <property type="entry name" value="Glyco_transf_61_cat"/>
</dbReference>
<proteinExistence type="predicted"/>
<dbReference type="Proteomes" id="UP000316443">
    <property type="component" value="Unassembled WGS sequence"/>
</dbReference>
<comment type="caution">
    <text evidence="2">The sequence shown here is derived from an EMBL/GenBank/DDBJ whole genome shotgun (WGS) entry which is preliminary data.</text>
</comment>
<accession>A0A551Y7G4</accession>
<reference evidence="2 3" key="1">
    <citation type="submission" date="2019-01" db="EMBL/GenBank/DDBJ databases">
        <title>Coherence of Microcystis species and biogeography revealed through population genomics.</title>
        <authorList>
            <person name="Perez-Carrascal O.M."/>
            <person name="Terrat Y."/>
            <person name="Giani A."/>
            <person name="Fortin N."/>
            <person name="Tromas N."/>
            <person name="Shapiro B.J."/>
        </authorList>
    </citation>
    <scope>NUCLEOTIDE SEQUENCE [LARGE SCALE GENOMIC DNA]</scope>
    <source>
        <strain evidence="2">Ma_QC_C_20070703_M131</strain>
    </source>
</reference>
<protein>
    <submittedName>
        <fullName evidence="2">Glycosyltransferase family 61 protein</fullName>
    </submittedName>
</protein>
<dbReference type="GO" id="GO:0016757">
    <property type="term" value="F:glycosyltransferase activity"/>
    <property type="evidence" value="ECO:0007669"/>
    <property type="project" value="InterPro"/>
</dbReference>